<dbReference type="Gene3D" id="1.10.287.770">
    <property type="entry name" value="YojJ-like"/>
    <property type="match status" value="1"/>
</dbReference>
<keyword evidence="3 12" id="KW-0813">Transport</keyword>
<evidence type="ECO:0000256" key="2">
    <source>
        <dbReference type="ARBA" id="ARBA00007193"/>
    </source>
</evidence>
<keyword evidence="7" id="KW-0915">Sodium</keyword>
<dbReference type="PANTHER" id="PTHR11690:SF299">
    <property type="entry name" value="PICKPOCKET 20, ISOFORM A"/>
    <property type="match status" value="1"/>
</dbReference>
<dbReference type="PANTHER" id="PTHR11690">
    <property type="entry name" value="AMILORIDE-SENSITIVE SODIUM CHANNEL-RELATED"/>
    <property type="match status" value="1"/>
</dbReference>
<evidence type="ECO:0000256" key="8">
    <source>
        <dbReference type="ARBA" id="ARBA00023065"/>
    </source>
</evidence>
<comment type="similarity">
    <text evidence="2 12">Belongs to the amiloride-sensitive sodium channel (TC 1.A.6) family.</text>
</comment>
<evidence type="ECO:0000256" key="7">
    <source>
        <dbReference type="ARBA" id="ARBA00023053"/>
    </source>
</evidence>
<name>A0A7R8XF28_9CRUS</name>
<keyword evidence="6" id="KW-1133">Transmembrane helix</keyword>
<keyword evidence="5 12" id="KW-0812">Transmembrane</keyword>
<keyword evidence="11 12" id="KW-0407">Ion channel</keyword>
<dbReference type="Pfam" id="PF00858">
    <property type="entry name" value="ASC"/>
    <property type="match status" value="1"/>
</dbReference>
<reference evidence="13" key="1">
    <citation type="submission" date="2020-11" db="EMBL/GenBank/DDBJ databases">
        <authorList>
            <person name="Tran Van P."/>
        </authorList>
    </citation>
    <scope>NUCLEOTIDE SEQUENCE</scope>
</reference>
<protein>
    <submittedName>
        <fullName evidence="13">Uncharacterized protein</fullName>
    </submittedName>
</protein>
<evidence type="ECO:0000256" key="1">
    <source>
        <dbReference type="ARBA" id="ARBA00004141"/>
    </source>
</evidence>
<evidence type="ECO:0000256" key="9">
    <source>
        <dbReference type="ARBA" id="ARBA00023136"/>
    </source>
</evidence>
<organism evidence="13">
    <name type="scientific">Darwinula stevensoni</name>
    <dbReference type="NCBI Taxonomy" id="69355"/>
    <lineage>
        <taxon>Eukaryota</taxon>
        <taxon>Metazoa</taxon>
        <taxon>Ecdysozoa</taxon>
        <taxon>Arthropoda</taxon>
        <taxon>Crustacea</taxon>
        <taxon>Oligostraca</taxon>
        <taxon>Ostracoda</taxon>
        <taxon>Podocopa</taxon>
        <taxon>Podocopida</taxon>
        <taxon>Darwinulocopina</taxon>
        <taxon>Darwinuloidea</taxon>
        <taxon>Darwinulidae</taxon>
        <taxon>Darwinula</taxon>
    </lineage>
</organism>
<evidence type="ECO:0000256" key="3">
    <source>
        <dbReference type="ARBA" id="ARBA00022448"/>
    </source>
</evidence>
<keyword evidence="8 12" id="KW-0406">Ion transport</keyword>
<evidence type="ECO:0000256" key="4">
    <source>
        <dbReference type="ARBA" id="ARBA00022461"/>
    </source>
</evidence>
<evidence type="ECO:0000313" key="13">
    <source>
        <dbReference type="EMBL" id="CAD7248441.1"/>
    </source>
</evidence>
<gene>
    <name evidence="13" type="ORF">DSTB1V02_LOCUS8254</name>
</gene>
<dbReference type="GO" id="GO:0015280">
    <property type="term" value="F:ligand-gated sodium channel activity"/>
    <property type="evidence" value="ECO:0007669"/>
    <property type="project" value="TreeGrafter"/>
</dbReference>
<comment type="subcellular location">
    <subcellularLocation>
        <location evidence="1">Membrane</location>
        <topology evidence="1">Multi-pass membrane protein</topology>
    </subcellularLocation>
</comment>
<dbReference type="InterPro" id="IPR001873">
    <property type="entry name" value="ENaC"/>
</dbReference>
<dbReference type="Proteomes" id="UP000677054">
    <property type="component" value="Unassembled WGS sequence"/>
</dbReference>
<evidence type="ECO:0000256" key="12">
    <source>
        <dbReference type="RuleBase" id="RU000679"/>
    </source>
</evidence>
<accession>A0A7R8XF28</accession>
<keyword evidence="4 12" id="KW-0894">Sodium channel</keyword>
<evidence type="ECO:0000313" key="14">
    <source>
        <dbReference type="Proteomes" id="UP000677054"/>
    </source>
</evidence>
<proteinExistence type="inferred from homology"/>
<evidence type="ECO:0000256" key="11">
    <source>
        <dbReference type="ARBA" id="ARBA00023303"/>
    </source>
</evidence>
<dbReference type="GO" id="GO:0005886">
    <property type="term" value="C:plasma membrane"/>
    <property type="evidence" value="ECO:0007669"/>
    <property type="project" value="TreeGrafter"/>
</dbReference>
<evidence type="ECO:0000256" key="10">
    <source>
        <dbReference type="ARBA" id="ARBA00023201"/>
    </source>
</evidence>
<keyword evidence="14" id="KW-1185">Reference proteome</keyword>
<evidence type="ECO:0000256" key="6">
    <source>
        <dbReference type="ARBA" id="ARBA00022989"/>
    </source>
</evidence>
<evidence type="ECO:0000256" key="5">
    <source>
        <dbReference type="ARBA" id="ARBA00022692"/>
    </source>
</evidence>
<dbReference type="EMBL" id="LR901364">
    <property type="protein sequence ID" value="CAD7248441.1"/>
    <property type="molecule type" value="Genomic_DNA"/>
</dbReference>
<keyword evidence="10 12" id="KW-0739">Sodium transport</keyword>
<dbReference type="EMBL" id="CAJPEV010001847">
    <property type="protein sequence ID" value="CAG0894583.1"/>
    <property type="molecule type" value="Genomic_DNA"/>
</dbReference>
<keyword evidence="9" id="KW-0472">Membrane</keyword>
<sequence>MAIRDGGIHTHSKGDAALAMDDLFLGKPGNKHDVVDDLLEKQDSLKRDVMQLRGQVEFLQQFIGAASSLAASGMENVDPGGNRNICKPQYGSDTKGLMEYFTSNPTAQNIRIESRASVVYPGITVCPGVSLNYTALNLHNVDSLSYYTWWELEGFLNMSSLEALNFLTMKDFSNIVESCHIFPPPSGILKCGAGNDWTWINGSRIYETEDFENNTKAYYEIHIDSVEEPFTEVRNVSSSGQTFSLTKGSNYILSLSVKDYAFLPSGSKCNGDENYDYQKCLEMALTEKLLKDAPCVKPSVLPSQHDHADKKSQCNTTQDEEDLIYFYRNVQDSDPGCLRKCKRTTYNLIPIQDVADDLESGVIQLSIPTAELEIVEEQALTSVPQFLSDIGGMVGLYLGFSLLSLYEFLETLILWLKSRFFTLLRFSFNLFNGLVSMMVSESKKCWEEESTLKQEVQECVGTVIEQIVVTVVQKTSNQQRLKDTKEFVARTFSDRETGTRIVPPCSKAIKSSLVSFLYEYGKDNRVPMCIVYSRGIKQLVKTRFSGGLYEKFQKVDEGDHEIIIIDRHRVASSSKCAI</sequence>
<dbReference type="AlphaFoldDB" id="A0A7R8XF28"/>